<dbReference type="Proteomes" id="UP000237040">
    <property type="component" value="Unassembled WGS sequence"/>
</dbReference>
<proteinExistence type="predicted"/>
<organism evidence="1 2">
    <name type="scientific">Caldisericum exile</name>
    <dbReference type="NCBI Taxonomy" id="693075"/>
    <lineage>
        <taxon>Bacteria</taxon>
        <taxon>Pseudomonadati</taxon>
        <taxon>Caldisericota/Cryosericota group</taxon>
        <taxon>Caldisericota</taxon>
        <taxon>Caldisericia</taxon>
        <taxon>Caldisericales</taxon>
        <taxon>Caldisericaceae</taxon>
        <taxon>Caldisericum</taxon>
    </lineage>
</organism>
<reference evidence="1 2" key="1">
    <citation type="submission" date="2018-01" db="EMBL/GenBank/DDBJ databases">
        <title>Metagenomic assembled genomes from two thermal pools in the Uzon Caldera, Kamchatka, Russia.</title>
        <authorList>
            <person name="Wilkins L."/>
            <person name="Ettinger C."/>
        </authorList>
    </citation>
    <scope>NUCLEOTIDE SEQUENCE [LARGE SCALE GENOMIC DNA]</scope>
    <source>
        <strain evidence="1">ZAV-07</strain>
    </source>
</reference>
<gene>
    <name evidence="1" type="ORF">C0189_03170</name>
</gene>
<sequence>MTTSLRGKHPPQYSPETEEIPRAKAFGMTQPVISNEVTRILLILGKLKESLVDKLEKGGPSNDCHFEGA</sequence>
<name>A0A2J6WEE6_9BACT</name>
<dbReference type="EMBL" id="PNIL01000048">
    <property type="protein sequence ID" value="PMP67394.1"/>
    <property type="molecule type" value="Genomic_DNA"/>
</dbReference>
<dbReference type="AlphaFoldDB" id="A0A2J6WEE6"/>
<evidence type="ECO:0000313" key="1">
    <source>
        <dbReference type="EMBL" id="PMP67394.1"/>
    </source>
</evidence>
<protein>
    <submittedName>
        <fullName evidence="1">Uncharacterized protein</fullName>
    </submittedName>
</protein>
<comment type="caution">
    <text evidence="1">The sequence shown here is derived from an EMBL/GenBank/DDBJ whole genome shotgun (WGS) entry which is preliminary data.</text>
</comment>
<accession>A0A2J6WEE6</accession>
<evidence type="ECO:0000313" key="2">
    <source>
        <dbReference type="Proteomes" id="UP000237040"/>
    </source>
</evidence>